<dbReference type="RefSeq" id="WP_033060276.1">
    <property type="nucleotide sequence ID" value="NZ_CP009225.1"/>
</dbReference>
<evidence type="ECO:0000313" key="1">
    <source>
        <dbReference type="EMBL" id="AKC63171.1"/>
    </source>
</evidence>
<protein>
    <submittedName>
        <fullName evidence="1">Phage portal protein, HK97 family</fullName>
    </submittedName>
</protein>
<dbReference type="Proteomes" id="UP000033052">
    <property type="component" value="Chromosome"/>
</dbReference>
<reference evidence="1 2" key="1">
    <citation type="journal article" date="2015" name="PLoS ONE">
        <title>A universal mariner transposon system for forward genetic studies in the genus clostridium.</title>
        <authorList>
            <person name="Zhang Y."/>
            <person name="Grosse-Honebrink A."/>
            <person name="Minton N.P."/>
        </authorList>
    </citation>
    <scope>NUCLEOTIDE SEQUENCE [LARGE SCALE GENOMIC DNA]</scope>
    <source>
        <strain evidence="1 2">NCIMB 10696</strain>
    </source>
</reference>
<dbReference type="NCBIfam" id="TIGR01537">
    <property type="entry name" value="portal_HK97"/>
    <property type="match status" value="1"/>
</dbReference>
<dbReference type="EMBL" id="CP009225">
    <property type="protein sequence ID" value="AKC63171.1"/>
    <property type="molecule type" value="Genomic_DNA"/>
</dbReference>
<dbReference type="InterPro" id="IPR006427">
    <property type="entry name" value="Portal_HK97"/>
</dbReference>
<dbReference type="InterPro" id="IPR006944">
    <property type="entry name" value="Phage/GTA_portal"/>
</dbReference>
<gene>
    <name evidence="1" type="ORF">CLSPO_c24510</name>
</gene>
<organism evidence="1 2">
    <name type="scientific">Clostridium sporogenes</name>
    <dbReference type="NCBI Taxonomy" id="1509"/>
    <lineage>
        <taxon>Bacteria</taxon>
        <taxon>Bacillati</taxon>
        <taxon>Bacillota</taxon>
        <taxon>Clostridia</taxon>
        <taxon>Eubacteriales</taxon>
        <taxon>Clostridiaceae</taxon>
        <taxon>Clostridium</taxon>
    </lineage>
</organism>
<dbReference type="KEGG" id="cld:CLSPO_c24510"/>
<accession>A0A7U4JQ04</accession>
<name>A0A7U4JQ04_CLOSG</name>
<dbReference type="Pfam" id="PF04860">
    <property type="entry name" value="Phage_portal"/>
    <property type="match status" value="1"/>
</dbReference>
<evidence type="ECO:0000313" key="2">
    <source>
        <dbReference type="Proteomes" id="UP000033052"/>
    </source>
</evidence>
<sequence length="394" mass="45382">MGIISSIKNFIFKTPYKLFVGGGNNRFSFTSRDLATNETIFAAVTMLSNGVASAPLSVREDYRKLKPRENNLARLFEYGPNPNMTTFQFIRCMETIRNTKGTAYAIKEYDYHHNIEAIWILKNEYVEPVRDQDTKELYYKIRCDGSDRYVHNSHIIVVNHISEDGYTAINPLDVLKNTIQYDQEIKEFSLNQMKNGLKANMVIKLQSKLNEESIKLYEEMIQRFQKNGILFVDSGKEFQELKNNSFIDPKTFEVEEITVSRVARVYNIPLGKLIGGKNSYASAEQSDLEYMKDTILPIVRMYEQEFSKKCITERDRDNGIQAKMSLNGFARGDMNTRGNFYFKGIRSTWFCANDIRALEDMPPIPGGDVFYVSRDMCPIDKIDLLLKGGEKNGE</sequence>
<dbReference type="GeneID" id="92939116"/>
<dbReference type="AlphaFoldDB" id="A0A7U4JQ04"/>
<proteinExistence type="predicted"/>